<dbReference type="InterPro" id="IPR051798">
    <property type="entry name" value="Class-II_PLP-Dep_Aminotrans"/>
</dbReference>
<keyword evidence="8" id="KW-1185">Reference proteome</keyword>
<dbReference type="PANTHER" id="PTHR43525:SF1">
    <property type="entry name" value="PROTEIN MALY"/>
    <property type="match status" value="1"/>
</dbReference>
<dbReference type="EC" id="4.4.1.13" evidence="2"/>
<comment type="similarity">
    <text evidence="5">Belongs to the class-II pyridoxal-phosphate-dependent aminotransferase family. MalY/PatB cystathionine beta-lyase subfamily.</text>
</comment>
<keyword evidence="3" id="KW-0663">Pyridoxal phosphate</keyword>
<dbReference type="OrthoDB" id="3224382at2"/>
<evidence type="ECO:0000256" key="1">
    <source>
        <dbReference type="ARBA" id="ARBA00001933"/>
    </source>
</evidence>
<protein>
    <recommendedName>
        <fullName evidence="2">cysteine-S-conjugate beta-lyase</fullName>
        <ecNumber evidence="2">4.4.1.13</ecNumber>
    </recommendedName>
</protein>
<dbReference type="PANTHER" id="PTHR43525">
    <property type="entry name" value="PROTEIN MALY"/>
    <property type="match status" value="1"/>
</dbReference>
<name>A0A5C8PSD8_9HYPH</name>
<dbReference type="GO" id="GO:0047804">
    <property type="term" value="F:cysteine-S-conjugate beta-lyase activity"/>
    <property type="evidence" value="ECO:0007669"/>
    <property type="project" value="UniProtKB-EC"/>
</dbReference>
<keyword evidence="7" id="KW-0032">Aminotransferase</keyword>
<keyword evidence="7" id="KW-0808">Transferase</keyword>
<evidence type="ECO:0000313" key="8">
    <source>
        <dbReference type="Proteomes" id="UP000321638"/>
    </source>
</evidence>
<dbReference type="InterPro" id="IPR015422">
    <property type="entry name" value="PyrdxlP-dep_Trfase_small"/>
</dbReference>
<accession>A0A5C8PSD8</accession>
<dbReference type="SUPFAM" id="SSF53383">
    <property type="entry name" value="PLP-dependent transferases"/>
    <property type="match status" value="1"/>
</dbReference>
<dbReference type="Gene3D" id="3.40.640.10">
    <property type="entry name" value="Type I PLP-dependent aspartate aminotransferase-like (Major domain)"/>
    <property type="match status" value="1"/>
</dbReference>
<dbReference type="InterPro" id="IPR015424">
    <property type="entry name" value="PyrdxlP-dep_Trfase"/>
</dbReference>
<dbReference type="InterPro" id="IPR004839">
    <property type="entry name" value="Aminotransferase_I/II_large"/>
</dbReference>
<evidence type="ECO:0000259" key="6">
    <source>
        <dbReference type="Pfam" id="PF00155"/>
    </source>
</evidence>
<evidence type="ECO:0000256" key="2">
    <source>
        <dbReference type="ARBA" id="ARBA00012224"/>
    </source>
</evidence>
<feature type="domain" description="Aminotransferase class I/classII large" evidence="6">
    <location>
        <begin position="80"/>
        <end position="371"/>
    </location>
</feature>
<evidence type="ECO:0000313" key="7">
    <source>
        <dbReference type="EMBL" id="TXL78278.1"/>
    </source>
</evidence>
<evidence type="ECO:0000256" key="5">
    <source>
        <dbReference type="ARBA" id="ARBA00037974"/>
    </source>
</evidence>
<dbReference type="Gene3D" id="3.90.1150.10">
    <property type="entry name" value="Aspartate Aminotransferase, domain 1"/>
    <property type="match status" value="1"/>
</dbReference>
<dbReference type="EMBL" id="VDUZ01000007">
    <property type="protein sequence ID" value="TXL78278.1"/>
    <property type="molecule type" value="Genomic_DNA"/>
</dbReference>
<dbReference type="InterPro" id="IPR015421">
    <property type="entry name" value="PyrdxlP-dep_Trfase_major"/>
</dbReference>
<organism evidence="7 8">
    <name type="scientific">Vineibacter terrae</name>
    <dbReference type="NCBI Taxonomy" id="2586908"/>
    <lineage>
        <taxon>Bacteria</taxon>
        <taxon>Pseudomonadati</taxon>
        <taxon>Pseudomonadota</taxon>
        <taxon>Alphaproteobacteria</taxon>
        <taxon>Hyphomicrobiales</taxon>
        <taxon>Vineibacter</taxon>
    </lineage>
</organism>
<evidence type="ECO:0000256" key="3">
    <source>
        <dbReference type="ARBA" id="ARBA00022898"/>
    </source>
</evidence>
<evidence type="ECO:0000256" key="4">
    <source>
        <dbReference type="ARBA" id="ARBA00023239"/>
    </source>
</evidence>
<proteinExistence type="inferred from homology"/>
<gene>
    <name evidence="7" type="ORF">FHP25_08290</name>
</gene>
<dbReference type="GO" id="GO:0008483">
    <property type="term" value="F:transaminase activity"/>
    <property type="evidence" value="ECO:0007669"/>
    <property type="project" value="UniProtKB-KW"/>
</dbReference>
<dbReference type="Pfam" id="PF00155">
    <property type="entry name" value="Aminotran_1_2"/>
    <property type="match status" value="1"/>
</dbReference>
<dbReference type="AlphaFoldDB" id="A0A5C8PSD8"/>
<comment type="caution">
    <text evidence="7">The sequence shown here is derived from an EMBL/GenBank/DDBJ whole genome shotgun (WGS) entry which is preliminary data.</text>
</comment>
<dbReference type="GO" id="GO:0030170">
    <property type="term" value="F:pyridoxal phosphate binding"/>
    <property type="evidence" value="ECO:0007669"/>
    <property type="project" value="InterPro"/>
</dbReference>
<dbReference type="CDD" id="cd00609">
    <property type="entry name" value="AAT_like"/>
    <property type="match status" value="1"/>
</dbReference>
<comment type="cofactor">
    <cofactor evidence="1">
        <name>pyridoxal 5'-phosphate</name>
        <dbReference type="ChEBI" id="CHEBI:597326"/>
    </cofactor>
</comment>
<sequence>MRALRNSKWSKYGPDVLPAWVAEMDFAVAEPIQQAVQRIVEARDYGYPMRNGDKAGAAVTVSFAARMKERFGWEVDPALVLPLADLVQGTYAPVLAFSEPGDGVVLQVPNYPPFRDVIQTTGRKLIPLAMRDDGSRHVCDTAELAGVVDGRTRIFVLCNPQNPTGRVFTRAELQAMARFAIDHDMIVISDEIHADLVYPGHQHIPLASLGPEIAARTVTITSPTKSFNIPGLRCAVLHFGSARLRDRFLARIPARLMGDPNAIGVDATVAAWSAGQPWLDAVTAHLLRARDRLVGRLQAELPEIRCHAPEGTFLAWLDCTKLGFNTSAFDFFHDKARIAFSAGETFDPACHQFVRFNFATSMPILDKLLDRMVTAVRRS</sequence>
<reference evidence="7 8" key="1">
    <citation type="submission" date="2019-06" db="EMBL/GenBank/DDBJ databases">
        <title>New taxonomy in bacterial strain CC-CFT640, isolated from vineyard.</title>
        <authorList>
            <person name="Lin S.-Y."/>
            <person name="Tsai C.-F."/>
            <person name="Young C.-C."/>
        </authorList>
    </citation>
    <scope>NUCLEOTIDE SEQUENCE [LARGE SCALE GENOMIC DNA]</scope>
    <source>
        <strain evidence="7 8">CC-CFT640</strain>
    </source>
</reference>
<dbReference type="Proteomes" id="UP000321638">
    <property type="component" value="Unassembled WGS sequence"/>
</dbReference>
<keyword evidence="4" id="KW-0456">Lyase</keyword>